<evidence type="ECO:0000256" key="6">
    <source>
        <dbReference type="ARBA" id="ARBA00022781"/>
    </source>
</evidence>
<dbReference type="GO" id="GO:0046933">
    <property type="term" value="F:proton-transporting ATP synthase activity, rotational mechanism"/>
    <property type="evidence" value="ECO:0007669"/>
    <property type="project" value="TreeGrafter"/>
</dbReference>
<evidence type="ECO:0000256" key="12">
    <source>
        <dbReference type="SAM" id="Phobius"/>
    </source>
</evidence>
<keyword evidence="8" id="KW-0406">Ion transport</keyword>
<evidence type="ECO:0000313" key="13">
    <source>
        <dbReference type="EMBL" id="QGA47509.1"/>
    </source>
</evidence>
<evidence type="ECO:0000256" key="3">
    <source>
        <dbReference type="ARBA" id="ARBA00022448"/>
    </source>
</evidence>
<evidence type="ECO:0000256" key="5">
    <source>
        <dbReference type="ARBA" id="ARBA00022692"/>
    </source>
</evidence>
<dbReference type="InterPro" id="IPR000568">
    <property type="entry name" value="ATP_synth_F0_asu"/>
</dbReference>
<keyword evidence="3" id="KW-0813">Transport</keyword>
<dbReference type="EMBL" id="MN557820">
    <property type="protein sequence ID" value="QGA47509.1"/>
    <property type="molecule type" value="Genomic_DNA"/>
</dbReference>
<organism evidence="13">
    <name type="scientific">Tinaminyssus melloi</name>
    <dbReference type="NCBI Taxonomy" id="105222"/>
    <lineage>
        <taxon>Eukaryota</taxon>
        <taxon>Metazoa</taxon>
        <taxon>Ecdysozoa</taxon>
        <taxon>Arthropoda</taxon>
        <taxon>Chelicerata</taxon>
        <taxon>Arachnida</taxon>
        <taxon>Acari</taxon>
        <taxon>Parasitiformes</taxon>
        <taxon>Mesostigmata</taxon>
        <taxon>Gamasina</taxon>
        <taxon>Dermanyssoidea</taxon>
        <taxon>Rhinonyssidae</taxon>
        <taxon>Tinaminyssus</taxon>
    </lineage>
</organism>
<dbReference type="NCBIfam" id="TIGR01131">
    <property type="entry name" value="ATP_synt_6_or_A"/>
    <property type="match status" value="1"/>
</dbReference>
<dbReference type="RefSeq" id="YP_009710906.1">
    <property type="nucleotide sequence ID" value="NC_045209.1"/>
</dbReference>
<evidence type="ECO:0000256" key="11">
    <source>
        <dbReference type="RuleBase" id="RU004450"/>
    </source>
</evidence>
<evidence type="ECO:0000256" key="1">
    <source>
        <dbReference type="ARBA" id="ARBA00004141"/>
    </source>
</evidence>
<dbReference type="GO" id="GO:0005743">
    <property type="term" value="C:mitochondrial inner membrane"/>
    <property type="evidence" value="ECO:0007669"/>
    <property type="project" value="UniProtKB-SubCell"/>
</dbReference>
<keyword evidence="6" id="KW-0375">Hydrogen ion transport</keyword>
<sequence length="221" mass="25524">MFTNLFSSFDPSSSYYFSSNWVSLCMPVILMATIYWKSSYPYLTIYKKLMHLLCNDMHKNIKPYNMSTMLIFTALFWLVMTNNVMGLLPYVFTATSHIPVSMSLSLINWLLLMLYNWINFFNTMMTHLVPNSTPMPLSPFMVLIETISNIMRPLTLSVRLSANMIAGHLILTLLSSVSELSMKYYFMSLPVLLCLMILESAVAIIQSYVFMTLMSLYFSEI</sequence>
<dbReference type="PROSITE" id="PS00449">
    <property type="entry name" value="ATPASE_A"/>
    <property type="match status" value="1"/>
</dbReference>
<accession>A0A5Q0S0W4</accession>
<dbReference type="SUPFAM" id="SSF81336">
    <property type="entry name" value="F1F0 ATP synthase subunit A"/>
    <property type="match status" value="1"/>
</dbReference>
<dbReference type="CDD" id="cd00310">
    <property type="entry name" value="ATP-synt_Fo_a_6"/>
    <property type="match status" value="1"/>
</dbReference>
<dbReference type="AlphaFoldDB" id="A0A5Q0S0W4"/>
<dbReference type="InterPro" id="IPR045083">
    <property type="entry name" value="ATP_synth_F0_asu_bact/mt"/>
</dbReference>
<evidence type="ECO:0000256" key="10">
    <source>
        <dbReference type="ARBA" id="ARBA00023310"/>
    </source>
</evidence>
<dbReference type="CTD" id="4508"/>
<dbReference type="PANTHER" id="PTHR11410">
    <property type="entry name" value="ATP SYNTHASE SUBUNIT A"/>
    <property type="match status" value="1"/>
</dbReference>
<keyword evidence="13" id="KW-0496">Mitochondrion</keyword>
<dbReference type="GeneID" id="42438349"/>
<protein>
    <recommendedName>
        <fullName evidence="11">ATP synthase subunit a</fullName>
    </recommendedName>
</protein>
<name>A0A5Q0S0W4_9ACAR</name>
<evidence type="ECO:0000256" key="2">
    <source>
        <dbReference type="ARBA" id="ARBA00006810"/>
    </source>
</evidence>
<keyword evidence="10" id="KW-0066">ATP synthesis</keyword>
<keyword evidence="5 12" id="KW-0812">Transmembrane</keyword>
<dbReference type="Gene3D" id="1.20.120.220">
    <property type="entry name" value="ATP synthase, F0 complex, subunit A"/>
    <property type="match status" value="1"/>
</dbReference>
<keyword evidence="9 12" id="KW-0472">Membrane</keyword>
<evidence type="ECO:0000256" key="8">
    <source>
        <dbReference type="ARBA" id="ARBA00023065"/>
    </source>
</evidence>
<dbReference type="Pfam" id="PF00119">
    <property type="entry name" value="ATP-synt_A"/>
    <property type="match status" value="1"/>
</dbReference>
<feature type="transmembrane region" description="Helical" evidence="12">
    <location>
        <begin position="98"/>
        <end position="118"/>
    </location>
</feature>
<reference evidence="13" key="1">
    <citation type="submission" date="2019-10" db="EMBL/GenBank/DDBJ databases">
        <title>The complete mitochondrial genomes and bacterial metagenome data from two species of bird nasal-mites (Rhinonyssidae: Mesostigmata).</title>
        <authorList>
            <person name="Osuna-Mascaro C."/>
            <person name="Dona J."/>
            <person name="Johnson K."/>
            <person name="Esteban R."/>
            <person name="de Rojas M."/>
        </authorList>
    </citation>
    <scope>NUCLEOTIDE SEQUENCE</scope>
    <source>
        <tissue evidence="13">Whole body</tissue>
    </source>
</reference>
<evidence type="ECO:0000256" key="4">
    <source>
        <dbReference type="ARBA" id="ARBA00022547"/>
    </source>
</evidence>
<evidence type="ECO:0000256" key="9">
    <source>
        <dbReference type="ARBA" id="ARBA00023136"/>
    </source>
</evidence>
<feature type="transmembrane region" description="Helical" evidence="12">
    <location>
        <begin position="160"/>
        <end position="178"/>
    </location>
</feature>
<dbReference type="InterPro" id="IPR035908">
    <property type="entry name" value="F0_ATP_A_sf"/>
</dbReference>
<feature type="transmembrane region" description="Helical" evidence="12">
    <location>
        <begin position="15"/>
        <end position="36"/>
    </location>
</feature>
<proteinExistence type="inferred from homology"/>
<dbReference type="PANTHER" id="PTHR11410:SF0">
    <property type="entry name" value="ATP SYNTHASE SUBUNIT A"/>
    <property type="match status" value="1"/>
</dbReference>
<geneLocation type="mitochondrion" evidence="13"/>
<evidence type="ECO:0000256" key="7">
    <source>
        <dbReference type="ARBA" id="ARBA00022989"/>
    </source>
</evidence>
<dbReference type="GO" id="GO:0045259">
    <property type="term" value="C:proton-transporting ATP synthase complex"/>
    <property type="evidence" value="ECO:0007669"/>
    <property type="project" value="UniProtKB-KW"/>
</dbReference>
<dbReference type="InterPro" id="IPR023011">
    <property type="entry name" value="ATP_synth_F0_asu_AS"/>
</dbReference>
<comment type="subcellular location">
    <subcellularLocation>
        <location evidence="1">Membrane</location>
        <topology evidence="1">Multi-pass membrane protein</topology>
    </subcellularLocation>
    <subcellularLocation>
        <location evidence="11">Mitochondrion inner membrane</location>
        <topology evidence="11">Multi-pass membrane protein</topology>
    </subcellularLocation>
</comment>
<gene>
    <name evidence="13" type="primary">ATP6</name>
</gene>
<feature type="transmembrane region" description="Helical" evidence="12">
    <location>
        <begin position="184"/>
        <end position="205"/>
    </location>
</feature>
<comment type="similarity">
    <text evidence="2">Belongs to the ATPase A chain family.</text>
</comment>
<feature type="transmembrane region" description="Helical" evidence="12">
    <location>
        <begin position="69"/>
        <end position="92"/>
    </location>
</feature>
<dbReference type="PRINTS" id="PR00123">
    <property type="entry name" value="ATPASEA"/>
</dbReference>
<keyword evidence="4" id="KW-0138">CF(0)</keyword>
<keyword evidence="7 12" id="KW-1133">Transmembrane helix</keyword>